<dbReference type="Proteomes" id="UP000823889">
    <property type="component" value="Unassembled WGS sequence"/>
</dbReference>
<evidence type="ECO:0008006" key="3">
    <source>
        <dbReference type="Google" id="ProtNLM"/>
    </source>
</evidence>
<evidence type="ECO:0000313" key="2">
    <source>
        <dbReference type="Proteomes" id="UP000823889"/>
    </source>
</evidence>
<accession>A0A9D2U7D9</accession>
<organism evidence="1 2">
    <name type="scientific">Candidatus Paenalcaligenes intestinipullorum</name>
    <dbReference type="NCBI Taxonomy" id="2838718"/>
    <lineage>
        <taxon>Bacteria</taxon>
        <taxon>Pseudomonadati</taxon>
        <taxon>Pseudomonadota</taxon>
        <taxon>Betaproteobacteria</taxon>
        <taxon>Burkholderiales</taxon>
        <taxon>Alcaligenaceae</taxon>
        <taxon>Paenalcaligenes</taxon>
    </lineage>
</organism>
<protein>
    <recommendedName>
        <fullName evidence="3">Motility protein</fullName>
    </recommendedName>
</protein>
<comment type="caution">
    <text evidence="1">The sequence shown here is derived from an EMBL/GenBank/DDBJ whole genome shotgun (WGS) entry which is preliminary data.</text>
</comment>
<reference evidence="1" key="1">
    <citation type="journal article" date="2021" name="PeerJ">
        <title>Extensive microbial diversity within the chicken gut microbiome revealed by metagenomics and culture.</title>
        <authorList>
            <person name="Gilroy R."/>
            <person name="Ravi A."/>
            <person name="Getino M."/>
            <person name="Pursley I."/>
            <person name="Horton D.L."/>
            <person name="Alikhan N.F."/>
            <person name="Baker D."/>
            <person name="Gharbi K."/>
            <person name="Hall N."/>
            <person name="Watson M."/>
            <person name="Adriaenssens E.M."/>
            <person name="Foster-Nyarko E."/>
            <person name="Jarju S."/>
            <person name="Secka A."/>
            <person name="Antonio M."/>
            <person name="Oren A."/>
            <person name="Chaudhuri R.R."/>
            <person name="La Ragione R."/>
            <person name="Hildebrand F."/>
            <person name="Pallen M.J."/>
        </authorList>
    </citation>
    <scope>NUCLEOTIDE SEQUENCE</scope>
    <source>
        <strain evidence="1">9264</strain>
    </source>
</reference>
<name>A0A9D2U7D9_9BURK</name>
<proteinExistence type="predicted"/>
<feature type="non-terminal residue" evidence="1">
    <location>
        <position position="1"/>
    </location>
</feature>
<gene>
    <name evidence="1" type="ORF">H9906_02845</name>
</gene>
<reference evidence="1" key="2">
    <citation type="submission" date="2021-04" db="EMBL/GenBank/DDBJ databases">
        <authorList>
            <person name="Gilroy R."/>
        </authorList>
    </citation>
    <scope>NUCLEOTIDE SEQUENCE</scope>
    <source>
        <strain evidence="1">9264</strain>
    </source>
</reference>
<evidence type="ECO:0000313" key="1">
    <source>
        <dbReference type="EMBL" id="HJD43951.1"/>
    </source>
</evidence>
<dbReference type="EMBL" id="DWUQ01000054">
    <property type="protein sequence ID" value="HJD43951.1"/>
    <property type="molecule type" value="Genomic_DNA"/>
</dbReference>
<sequence length="66" mass="6954">TVNSSLAIKNWMMHQEKDNLLLQKVLQGQEDMIMGLLASAISAQPVTGPQPLASAGAIGTKVHVTA</sequence>
<dbReference type="AlphaFoldDB" id="A0A9D2U7D9"/>